<comment type="similarity">
    <text evidence="2 3">Belongs to the peptidase M14 family.</text>
</comment>
<proteinExistence type="inferred from homology"/>
<dbReference type="Gene3D" id="3.40.630.10">
    <property type="entry name" value="Zn peptidases"/>
    <property type="match status" value="1"/>
</dbReference>
<dbReference type="GO" id="GO:0004180">
    <property type="term" value="F:carboxypeptidase activity"/>
    <property type="evidence" value="ECO:0007669"/>
    <property type="project" value="UniProtKB-KW"/>
</dbReference>
<comment type="cofactor">
    <cofactor evidence="1">
        <name>Zn(2+)</name>
        <dbReference type="ChEBI" id="CHEBI:29105"/>
    </cofactor>
</comment>
<evidence type="ECO:0000259" key="6">
    <source>
        <dbReference type="PROSITE" id="PS52035"/>
    </source>
</evidence>
<evidence type="ECO:0000256" key="3">
    <source>
        <dbReference type="PROSITE-ProRule" id="PRU01379"/>
    </source>
</evidence>
<comment type="caution">
    <text evidence="7">The sequence shown here is derived from an EMBL/GenBank/DDBJ whole genome shotgun (WGS) entry which is preliminary data.</text>
</comment>
<dbReference type="SMART" id="SM00631">
    <property type="entry name" value="Zn_pept"/>
    <property type="match status" value="1"/>
</dbReference>
<feature type="domain" description="Peptidase M14" evidence="6">
    <location>
        <begin position="147"/>
        <end position="428"/>
    </location>
</feature>
<evidence type="ECO:0000313" key="7">
    <source>
        <dbReference type="EMBL" id="MDT3280976.1"/>
    </source>
</evidence>
<accession>A0ABU3G022</accession>
<keyword evidence="7" id="KW-0378">Hydrolase</keyword>
<dbReference type="PROSITE" id="PS52035">
    <property type="entry name" value="PEPTIDASE_M14"/>
    <property type="match status" value="1"/>
</dbReference>
<feature type="active site" description="Proton donor/acceptor" evidence="3">
    <location>
        <position position="403"/>
    </location>
</feature>
<feature type="region of interest" description="Disordered" evidence="4">
    <location>
        <begin position="35"/>
        <end position="81"/>
    </location>
</feature>
<dbReference type="PANTHER" id="PTHR11705">
    <property type="entry name" value="PROTEASE FAMILY M14 CARBOXYPEPTIDASE A,B"/>
    <property type="match status" value="1"/>
</dbReference>
<feature type="chain" id="PRO_5046589815" evidence="5">
    <location>
        <begin position="22"/>
        <end position="686"/>
    </location>
</feature>
<keyword evidence="7" id="KW-0121">Carboxypeptidase</keyword>
<dbReference type="Pfam" id="PF00246">
    <property type="entry name" value="Peptidase_M14"/>
    <property type="match status" value="1"/>
</dbReference>
<organism evidence="7 8">
    <name type="scientific">Shewanella scandinavica</name>
    <dbReference type="NCBI Taxonomy" id="3063538"/>
    <lineage>
        <taxon>Bacteria</taxon>
        <taxon>Pseudomonadati</taxon>
        <taxon>Pseudomonadota</taxon>
        <taxon>Gammaproteobacteria</taxon>
        <taxon>Alteromonadales</taxon>
        <taxon>Shewanellaceae</taxon>
        <taxon>Shewanella</taxon>
    </lineage>
</organism>
<evidence type="ECO:0000256" key="4">
    <source>
        <dbReference type="SAM" id="MobiDB-lite"/>
    </source>
</evidence>
<feature type="signal peptide" evidence="5">
    <location>
        <begin position="1"/>
        <end position="21"/>
    </location>
</feature>
<dbReference type="Proteomes" id="UP001249505">
    <property type="component" value="Unassembled WGS sequence"/>
</dbReference>
<keyword evidence="7" id="KW-0645">Protease</keyword>
<gene>
    <name evidence="7" type="ORF">Q4Q50_11825</name>
</gene>
<reference evidence="7 8" key="1">
    <citation type="submission" date="2023-07" db="EMBL/GenBank/DDBJ databases">
        <title>Novel Shewanella species isolated from Baltic Sea sediments.</title>
        <authorList>
            <person name="Martin-Rodriguez A.J."/>
        </authorList>
    </citation>
    <scope>NUCLEOTIDE SEQUENCE [LARGE SCALE GENOMIC DNA]</scope>
    <source>
        <strain evidence="7 8">SP2S1-2</strain>
    </source>
</reference>
<evidence type="ECO:0000256" key="1">
    <source>
        <dbReference type="ARBA" id="ARBA00001947"/>
    </source>
</evidence>
<keyword evidence="5" id="KW-0732">Signal</keyword>
<dbReference type="PANTHER" id="PTHR11705:SF145">
    <property type="entry name" value="PEPTIDASE M14 CARBOXYPEPTIDASE A DOMAIN-CONTAINING PROTEIN"/>
    <property type="match status" value="1"/>
</dbReference>
<evidence type="ECO:0000256" key="5">
    <source>
        <dbReference type="SAM" id="SignalP"/>
    </source>
</evidence>
<protein>
    <submittedName>
        <fullName evidence="7">M14 family zinc carboxypeptidase</fullName>
    </submittedName>
</protein>
<evidence type="ECO:0000256" key="2">
    <source>
        <dbReference type="ARBA" id="ARBA00005988"/>
    </source>
</evidence>
<name>A0ABU3G022_9GAMM</name>
<dbReference type="EMBL" id="JAUOES010000011">
    <property type="protein sequence ID" value="MDT3280976.1"/>
    <property type="molecule type" value="Genomic_DNA"/>
</dbReference>
<keyword evidence="8" id="KW-1185">Reference proteome</keyword>
<dbReference type="SUPFAM" id="SSF53187">
    <property type="entry name" value="Zn-dependent exopeptidases"/>
    <property type="match status" value="1"/>
</dbReference>
<dbReference type="RefSeq" id="WP_311899450.1">
    <property type="nucleotide sequence ID" value="NZ_JAUOES010000011.1"/>
</dbReference>
<sequence length="686" mass="76148">MRLFSLSVIAIACLSAGSLYTVDAVANEAKTLAKTAQASTDLPTSTSVAAAQTVTDKTPVETPVATTPQDASPAANSQATETATNVLADTTVTAPEAQPAPIPERANTFVNDAILPPSITWHGASESLMLSVDNEWATPFEQSSGIESPSYDATIAWLDKLAGETDKLQKVSLGKSPQGRDIWMYIASSEGINESARLKQNTKPTVLVQAGIHAGEIDGKDAGMMLLRDIVKGDKSALLDKANLLFVPMFSVDAHERSGEFNRVNQRGPVNMGWRTTANNLNLNRDYAKADTLEMQHMLRAINVWQPDLYIDVHVTDGIDYQYDVTFGYNLAQGLSPASYRWLENSYRPAVEAALTEQGHIPGPLIFAVDNADITKGMSLWNPSPRFSNGYGDARHLPTILIENHSLKPFKQRVLGTYVMLEQTLKTVGEQATKLKSAIQEDKYRASPLITLTWKSAPLAKGWDFKGIDYQLEKSPISGTEVVRWNGQPKLYPNLPVIAETVPDIKVTRPSAYYIPAQWTQVIDRLNIHGIRMTRLTKPTELKLQQYKLSNPVFNTKDFEGHQTVKTESELTKVSTTLPAGTIKISTDQPLGDLAVLLLEPQSPDSLLQWGFFNPIFTRTEYIEDYAVEPLAAKMLKEDPKLQAEFDKALINAEFAADPEARLRWFYERSPYYDNRYLKYPVYRSR</sequence>
<feature type="compositionally biased region" description="Low complexity" evidence="4">
    <location>
        <begin position="44"/>
        <end position="55"/>
    </location>
</feature>
<dbReference type="CDD" id="cd06241">
    <property type="entry name" value="M14-like"/>
    <property type="match status" value="1"/>
</dbReference>
<dbReference type="InterPro" id="IPR000834">
    <property type="entry name" value="Peptidase_M14"/>
</dbReference>
<feature type="compositionally biased region" description="Polar residues" evidence="4">
    <location>
        <begin position="64"/>
        <end position="81"/>
    </location>
</feature>
<evidence type="ECO:0000313" key="8">
    <source>
        <dbReference type="Proteomes" id="UP001249505"/>
    </source>
</evidence>